<dbReference type="InterPro" id="IPR009057">
    <property type="entry name" value="Homeodomain-like_sf"/>
</dbReference>
<evidence type="ECO:0000256" key="2">
    <source>
        <dbReference type="PROSITE-ProRule" id="PRU00335"/>
    </source>
</evidence>
<dbReference type="InterPro" id="IPR001647">
    <property type="entry name" value="HTH_TetR"/>
</dbReference>
<dbReference type="RefSeq" id="WP_338890359.1">
    <property type="nucleotide sequence ID" value="NZ_CP147846.1"/>
</dbReference>
<dbReference type="PROSITE" id="PS50977">
    <property type="entry name" value="HTH_TETR_2"/>
    <property type="match status" value="1"/>
</dbReference>
<dbReference type="Gene3D" id="1.10.357.10">
    <property type="entry name" value="Tetracycline Repressor, domain 2"/>
    <property type="match status" value="1"/>
</dbReference>
<keyword evidence="1 2" id="KW-0238">DNA-binding</keyword>
<keyword evidence="5" id="KW-1185">Reference proteome</keyword>
<dbReference type="SUPFAM" id="SSF46689">
    <property type="entry name" value="Homeodomain-like"/>
    <property type="match status" value="1"/>
</dbReference>
<feature type="DNA-binding region" description="H-T-H motif" evidence="2">
    <location>
        <begin position="41"/>
        <end position="60"/>
    </location>
</feature>
<proteinExistence type="predicted"/>
<evidence type="ECO:0000313" key="4">
    <source>
        <dbReference type="EMBL" id="WXG69533.1"/>
    </source>
</evidence>
<protein>
    <submittedName>
        <fullName evidence="4">Helix-turn-helix domain-containing protein</fullName>
    </submittedName>
</protein>
<dbReference type="PANTHER" id="PTHR30055">
    <property type="entry name" value="HTH-TYPE TRANSCRIPTIONAL REGULATOR RUTR"/>
    <property type="match status" value="1"/>
</dbReference>
<sequence length="212" mass="23089">MRTMPAASTPKWNRLEPDERRTQILASAVRLFGDKPYAEVSMSDVAASAGVARGLIHHYIGSKRDLYIESVRFLVTVPPIEDVHLPTGSLEERARGSVHWLVNVIETHGTAWVSMASGSGVDEQIAQILDEADDLAAERVLDATAFDGRNSDRRIATSAVRAFGGMVKAAGREWLVRGTLTREQVETLLTDVLVTVLSTAQSMTSADDAERS</sequence>
<accession>A0ABZ2PQW0</accession>
<dbReference type="Pfam" id="PF00440">
    <property type="entry name" value="TetR_N"/>
    <property type="match status" value="1"/>
</dbReference>
<dbReference type="PANTHER" id="PTHR30055:SF174">
    <property type="entry name" value="TRANSCRIPTIONAL REGULATORY PROTEIN (PROBABLY TETR-FAMILY)-RELATED"/>
    <property type="match status" value="1"/>
</dbReference>
<dbReference type="PRINTS" id="PR00455">
    <property type="entry name" value="HTHTETR"/>
</dbReference>
<dbReference type="EMBL" id="CP147846">
    <property type="protein sequence ID" value="WXG69533.1"/>
    <property type="molecule type" value="Genomic_DNA"/>
</dbReference>
<name>A0ABZ2PQW0_9NOCA</name>
<organism evidence="4 5">
    <name type="scientific">Rhodococcus sovatensis</name>
    <dbReference type="NCBI Taxonomy" id="1805840"/>
    <lineage>
        <taxon>Bacteria</taxon>
        <taxon>Bacillati</taxon>
        <taxon>Actinomycetota</taxon>
        <taxon>Actinomycetes</taxon>
        <taxon>Mycobacteriales</taxon>
        <taxon>Nocardiaceae</taxon>
        <taxon>Rhodococcus</taxon>
    </lineage>
</organism>
<dbReference type="Proteomes" id="UP001432000">
    <property type="component" value="Chromosome"/>
</dbReference>
<evidence type="ECO:0000256" key="1">
    <source>
        <dbReference type="ARBA" id="ARBA00023125"/>
    </source>
</evidence>
<reference evidence="4 5" key="1">
    <citation type="submission" date="2024-03" db="EMBL/GenBank/DDBJ databases">
        <title>Natural products discovery in diverse microorganisms through a two-stage MS feature dereplication strategy.</title>
        <authorList>
            <person name="Zhang R."/>
        </authorList>
    </citation>
    <scope>NUCLEOTIDE SEQUENCE [LARGE SCALE GENOMIC DNA]</scope>
    <source>
        <strain evidence="4 5">18930</strain>
    </source>
</reference>
<evidence type="ECO:0000313" key="5">
    <source>
        <dbReference type="Proteomes" id="UP001432000"/>
    </source>
</evidence>
<dbReference type="InterPro" id="IPR050109">
    <property type="entry name" value="HTH-type_TetR-like_transc_reg"/>
</dbReference>
<feature type="domain" description="HTH tetR-type" evidence="3">
    <location>
        <begin position="18"/>
        <end position="78"/>
    </location>
</feature>
<gene>
    <name evidence="4" type="ORF">WDS16_02970</name>
</gene>
<evidence type="ECO:0000259" key="3">
    <source>
        <dbReference type="PROSITE" id="PS50977"/>
    </source>
</evidence>